<evidence type="ECO:0000313" key="3">
    <source>
        <dbReference type="Proteomes" id="UP000600918"/>
    </source>
</evidence>
<organism evidence="2 3">
    <name type="scientific">Vespula pensylvanica</name>
    <name type="common">Western yellow jacket</name>
    <name type="synonym">Wasp</name>
    <dbReference type="NCBI Taxonomy" id="30213"/>
    <lineage>
        <taxon>Eukaryota</taxon>
        <taxon>Metazoa</taxon>
        <taxon>Ecdysozoa</taxon>
        <taxon>Arthropoda</taxon>
        <taxon>Hexapoda</taxon>
        <taxon>Insecta</taxon>
        <taxon>Pterygota</taxon>
        <taxon>Neoptera</taxon>
        <taxon>Endopterygota</taxon>
        <taxon>Hymenoptera</taxon>
        <taxon>Apocrita</taxon>
        <taxon>Aculeata</taxon>
        <taxon>Vespoidea</taxon>
        <taxon>Vespidae</taxon>
        <taxon>Vespinae</taxon>
        <taxon>Vespula</taxon>
    </lineage>
</organism>
<evidence type="ECO:0000313" key="2">
    <source>
        <dbReference type="EMBL" id="KAF7431677.1"/>
    </source>
</evidence>
<sequence length="85" mass="9529">MTLKSDSRVSLLVITLTLACLPPASTPIECGTQTKIERKKVEPPGNDIREGLFWLILALACEISYECMNKLNKQICGRPIFFKEC</sequence>
<evidence type="ECO:0000256" key="1">
    <source>
        <dbReference type="SAM" id="SignalP"/>
    </source>
</evidence>
<feature type="signal peptide" evidence="1">
    <location>
        <begin position="1"/>
        <end position="27"/>
    </location>
</feature>
<name>A0A834P7U4_VESPE</name>
<gene>
    <name evidence="2" type="ORF">H0235_004601</name>
</gene>
<protein>
    <submittedName>
        <fullName evidence="2">Uncharacterized protein</fullName>
    </submittedName>
</protein>
<keyword evidence="3" id="KW-1185">Reference proteome</keyword>
<proteinExistence type="predicted"/>
<dbReference type="PROSITE" id="PS51257">
    <property type="entry name" value="PROKAR_LIPOPROTEIN"/>
    <property type="match status" value="1"/>
</dbReference>
<reference evidence="2" key="1">
    <citation type="journal article" date="2020" name="G3 (Bethesda)">
        <title>High-Quality Assemblies for Three Invasive Social Wasps from the &lt;i&gt;Vespula&lt;/i&gt; Genus.</title>
        <authorList>
            <person name="Harrop T.W.R."/>
            <person name="Guhlin J."/>
            <person name="McLaughlin G.M."/>
            <person name="Permina E."/>
            <person name="Stockwell P."/>
            <person name="Gilligan J."/>
            <person name="Le Lec M.F."/>
            <person name="Gruber M.A.M."/>
            <person name="Quinn O."/>
            <person name="Lovegrove M."/>
            <person name="Duncan E.J."/>
            <person name="Remnant E.J."/>
            <person name="Van Eeckhoven J."/>
            <person name="Graham B."/>
            <person name="Knapp R.A."/>
            <person name="Langford K.W."/>
            <person name="Kronenberg Z."/>
            <person name="Press M.O."/>
            <person name="Eacker S.M."/>
            <person name="Wilson-Rankin E.E."/>
            <person name="Purcell J."/>
            <person name="Lester P.J."/>
            <person name="Dearden P.K."/>
        </authorList>
    </citation>
    <scope>NUCLEOTIDE SEQUENCE</scope>
    <source>
        <strain evidence="2">Volc-1</strain>
    </source>
</reference>
<accession>A0A834P7U4</accession>
<comment type="caution">
    <text evidence="2">The sequence shown here is derived from an EMBL/GenBank/DDBJ whole genome shotgun (WGS) entry which is preliminary data.</text>
</comment>
<dbReference type="EMBL" id="JACSDY010000003">
    <property type="protein sequence ID" value="KAF7431677.1"/>
    <property type="molecule type" value="Genomic_DNA"/>
</dbReference>
<dbReference type="Proteomes" id="UP000600918">
    <property type="component" value="Unassembled WGS sequence"/>
</dbReference>
<keyword evidence="1" id="KW-0732">Signal</keyword>
<dbReference type="AlphaFoldDB" id="A0A834P7U4"/>
<feature type="chain" id="PRO_5032277183" evidence="1">
    <location>
        <begin position="28"/>
        <end position="85"/>
    </location>
</feature>